<protein>
    <recommendedName>
        <fullName evidence="9">RING-type domain-containing protein</fullName>
    </recommendedName>
</protein>
<accession>A0A1X7UQK4</accession>
<feature type="domain" description="TRAF-type" evidence="7">
    <location>
        <begin position="123"/>
        <end position="175"/>
    </location>
</feature>
<dbReference type="InterPro" id="IPR001293">
    <property type="entry name" value="Znf_TRAF"/>
</dbReference>
<feature type="zinc finger region" description="TRAF-type" evidence="4">
    <location>
        <begin position="185"/>
        <end position="235"/>
    </location>
</feature>
<sequence>MRAGNGKQGIKLEWPYGHIMSHFSKDELSFVKELPEHVDIECPVCLNILTDPHQVSCCGRNFCGYCIERIKASNGACPICKQVEYRFFPDKKCLRIINGLQVHCTNKSKGCEWRVELRSLSIHLNHGKREGECLYEEVQCQHVLCSKKEGRCYLKNHEQNECPQRPYQCQFCKVEGAYFFITEDHSTNCSSYPVPCPNTCTSSHMSRQRLNSHIAVHCPLQPVNCAFSWAGCNEKPLRKDMEAHTSDAKHMTLLAVACGQLKNENEEVLKEINEVKAENEKIKEENRVLREKITNDNKEMKEELSRRDTQILSIFNIATNSSKWLLPIDITITSGVVHFYTSKCGHHMSASLVKKDDLPTSIYTLFLAFHEGIFDSLKPKVLQIFGKYKDRAIPLIEDTEKTYDKMPYDVLDEVNNNNDTVPTGVIKRELGESLFIFTEDVHLFVK</sequence>
<keyword evidence="1 4" id="KW-0479">Metal-binding</keyword>
<dbReference type="InterPro" id="IPR013083">
    <property type="entry name" value="Znf_RING/FYVE/PHD"/>
</dbReference>
<evidence type="ECO:0000256" key="1">
    <source>
        <dbReference type="ARBA" id="ARBA00022723"/>
    </source>
</evidence>
<dbReference type="Pfam" id="PF02176">
    <property type="entry name" value="zf-TRAF"/>
    <property type="match status" value="1"/>
</dbReference>
<organism evidence="8">
    <name type="scientific">Amphimedon queenslandica</name>
    <name type="common">Sponge</name>
    <dbReference type="NCBI Taxonomy" id="400682"/>
    <lineage>
        <taxon>Eukaryota</taxon>
        <taxon>Metazoa</taxon>
        <taxon>Porifera</taxon>
        <taxon>Demospongiae</taxon>
        <taxon>Heteroscleromorpha</taxon>
        <taxon>Haplosclerida</taxon>
        <taxon>Niphatidae</taxon>
        <taxon>Amphimedon</taxon>
    </lineage>
</organism>
<proteinExistence type="predicted"/>
<keyword evidence="2 4" id="KW-0863">Zinc-finger</keyword>
<feature type="zinc finger region" description="TRAF-type" evidence="4">
    <location>
        <begin position="123"/>
        <end position="175"/>
    </location>
</feature>
<evidence type="ECO:0000259" key="7">
    <source>
        <dbReference type="PROSITE" id="PS50145"/>
    </source>
</evidence>
<evidence type="ECO:0000256" key="2">
    <source>
        <dbReference type="ARBA" id="ARBA00022771"/>
    </source>
</evidence>
<feature type="domain" description="RING-type" evidence="6">
    <location>
        <begin position="42"/>
        <end position="81"/>
    </location>
</feature>
<dbReference type="EnsemblMetazoa" id="Aqu2.1.30270_001">
    <property type="protein sequence ID" value="Aqu2.1.30270_001"/>
    <property type="gene ID" value="Aqu2.1.30270"/>
</dbReference>
<dbReference type="eggNOG" id="KOG0297">
    <property type="taxonomic scope" value="Eukaryota"/>
</dbReference>
<dbReference type="SUPFAM" id="SSF49599">
    <property type="entry name" value="TRAF domain-like"/>
    <property type="match status" value="2"/>
</dbReference>
<evidence type="ECO:0000259" key="6">
    <source>
        <dbReference type="PROSITE" id="PS50089"/>
    </source>
</evidence>
<dbReference type="PANTHER" id="PTHR10131:SF94">
    <property type="entry name" value="TNF RECEPTOR-ASSOCIATED FACTOR 4"/>
    <property type="match status" value="1"/>
</dbReference>
<evidence type="ECO:0000256" key="3">
    <source>
        <dbReference type="ARBA" id="ARBA00022833"/>
    </source>
</evidence>
<evidence type="ECO:0008006" key="9">
    <source>
        <dbReference type="Google" id="ProtNLM"/>
    </source>
</evidence>
<evidence type="ECO:0000313" key="8">
    <source>
        <dbReference type="EnsemblMetazoa" id="Aqu2.1.30270_001"/>
    </source>
</evidence>
<dbReference type="PROSITE" id="PS50145">
    <property type="entry name" value="ZF_TRAF"/>
    <property type="match status" value="2"/>
</dbReference>
<dbReference type="GO" id="GO:0008270">
    <property type="term" value="F:zinc ion binding"/>
    <property type="evidence" value="ECO:0007669"/>
    <property type="project" value="UniProtKB-KW"/>
</dbReference>
<dbReference type="PROSITE" id="PS50089">
    <property type="entry name" value="ZF_RING_2"/>
    <property type="match status" value="1"/>
</dbReference>
<feature type="coiled-coil region" evidence="5">
    <location>
        <begin position="258"/>
        <end position="303"/>
    </location>
</feature>
<evidence type="ECO:0000256" key="4">
    <source>
        <dbReference type="PROSITE-ProRule" id="PRU00207"/>
    </source>
</evidence>
<dbReference type="Gene3D" id="3.30.40.10">
    <property type="entry name" value="Zinc/RING finger domain, C3HC4 (zinc finger)"/>
    <property type="match status" value="2"/>
</dbReference>
<dbReference type="InParanoid" id="A0A1X7UQK4"/>
<keyword evidence="3 4" id="KW-0862">Zinc</keyword>
<name>A0A1X7UQK4_AMPQE</name>
<feature type="domain" description="TRAF-type" evidence="7">
    <location>
        <begin position="185"/>
        <end position="235"/>
    </location>
</feature>
<dbReference type="InterPro" id="IPR001841">
    <property type="entry name" value="Znf_RING"/>
</dbReference>
<dbReference type="AlphaFoldDB" id="A0A1X7UQK4"/>
<reference evidence="8" key="1">
    <citation type="submission" date="2017-05" db="UniProtKB">
        <authorList>
            <consortium name="EnsemblMetazoa"/>
        </authorList>
    </citation>
    <scope>IDENTIFICATION</scope>
</reference>
<dbReference type="SUPFAM" id="SSF57850">
    <property type="entry name" value="RING/U-box"/>
    <property type="match status" value="1"/>
</dbReference>
<dbReference type="PANTHER" id="PTHR10131">
    <property type="entry name" value="TNF RECEPTOR ASSOCIATED FACTOR"/>
    <property type="match status" value="1"/>
</dbReference>
<evidence type="ECO:0000256" key="5">
    <source>
        <dbReference type="SAM" id="Coils"/>
    </source>
</evidence>
<keyword evidence="5" id="KW-0175">Coiled coil</keyword>
<dbReference type="OrthoDB" id="4788989at2759"/>